<dbReference type="Pfam" id="PF00994">
    <property type="entry name" value="MoCF_biosynth"/>
    <property type="match status" value="1"/>
</dbReference>
<dbReference type="PANTHER" id="PTHR13939:SF0">
    <property type="entry name" value="NMN AMIDOHYDROLASE-LIKE PROTEIN YFAY"/>
    <property type="match status" value="1"/>
</dbReference>
<dbReference type="SUPFAM" id="SSF53218">
    <property type="entry name" value="Molybdenum cofactor biosynthesis proteins"/>
    <property type="match status" value="1"/>
</dbReference>
<gene>
    <name evidence="3" type="ORF">SAMN06265182_0954</name>
</gene>
<dbReference type="NCBIfam" id="TIGR00200">
    <property type="entry name" value="cinA_nterm"/>
    <property type="match status" value="1"/>
</dbReference>
<evidence type="ECO:0000259" key="2">
    <source>
        <dbReference type="SMART" id="SM00852"/>
    </source>
</evidence>
<proteinExistence type="inferred from homology"/>
<dbReference type="InterPro" id="IPR008136">
    <property type="entry name" value="CinA_C"/>
</dbReference>
<accession>A0A285NH01</accession>
<dbReference type="SUPFAM" id="SSF142433">
    <property type="entry name" value="CinA-like"/>
    <property type="match status" value="1"/>
</dbReference>
<dbReference type="AlphaFoldDB" id="A0A285NH01"/>
<dbReference type="EMBL" id="OBEI01000002">
    <property type="protein sequence ID" value="SNZ07166.1"/>
    <property type="molecule type" value="Genomic_DNA"/>
</dbReference>
<evidence type="ECO:0000313" key="4">
    <source>
        <dbReference type="Proteomes" id="UP000219036"/>
    </source>
</evidence>
<dbReference type="Pfam" id="PF02464">
    <property type="entry name" value="CinA"/>
    <property type="match status" value="1"/>
</dbReference>
<dbReference type="InterPro" id="IPR036653">
    <property type="entry name" value="CinA-like_C"/>
</dbReference>
<dbReference type="Proteomes" id="UP000219036">
    <property type="component" value="Unassembled WGS sequence"/>
</dbReference>
<name>A0A285NH01_9AQUI</name>
<keyword evidence="4" id="KW-1185">Reference proteome</keyword>
<comment type="similarity">
    <text evidence="1">Belongs to the CinA family.</text>
</comment>
<dbReference type="RefSeq" id="WP_097000121.1">
    <property type="nucleotide sequence ID" value="NZ_OBEI01000002.1"/>
</dbReference>
<dbReference type="InterPro" id="IPR050101">
    <property type="entry name" value="CinA"/>
</dbReference>
<dbReference type="InterPro" id="IPR008135">
    <property type="entry name" value="Competence-induced_CinA"/>
</dbReference>
<evidence type="ECO:0000256" key="1">
    <source>
        <dbReference type="HAMAP-Rule" id="MF_00226"/>
    </source>
</evidence>
<dbReference type="SMART" id="SM00852">
    <property type="entry name" value="MoCF_biosynth"/>
    <property type="match status" value="1"/>
</dbReference>
<dbReference type="PANTHER" id="PTHR13939">
    <property type="entry name" value="NICOTINAMIDE-NUCLEOTIDE AMIDOHYDROLASE PNCC"/>
    <property type="match status" value="1"/>
</dbReference>
<dbReference type="Gene3D" id="3.90.950.20">
    <property type="entry name" value="CinA-like"/>
    <property type="match status" value="1"/>
</dbReference>
<protein>
    <recommendedName>
        <fullName evidence="1">CinA-like protein</fullName>
    </recommendedName>
</protein>
<reference evidence="4" key="1">
    <citation type="submission" date="2017-09" db="EMBL/GenBank/DDBJ databases">
        <authorList>
            <person name="Varghese N."/>
            <person name="Submissions S."/>
        </authorList>
    </citation>
    <scope>NUCLEOTIDE SEQUENCE [LARGE SCALE GENOMIC DNA]</scope>
    <source>
        <strain evidence="4">DSM 15103</strain>
    </source>
</reference>
<dbReference type="Gene3D" id="3.40.980.10">
    <property type="entry name" value="MoaB/Mog-like domain"/>
    <property type="match status" value="1"/>
</dbReference>
<dbReference type="PIRSF" id="PIRSF006728">
    <property type="entry name" value="CinA"/>
    <property type="match status" value="1"/>
</dbReference>
<dbReference type="CDD" id="cd00885">
    <property type="entry name" value="cinA"/>
    <property type="match status" value="1"/>
</dbReference>
<dbReference type="OrthoDB" id="9801454at2"/>
<feature type="domain" description="MoaB/Mog" evidence="2">
    <location>
        <begin position="4"/>
        <end position="172"/>
    </location>
</feature>
<evidence type="ECO:0000313" key="3">
    <source>
        <dbReference type="EMBL" id="SNZ07166.1"/>
    </source>
</evidence>
<organism evidence="3 4">
    <name type="scientific">Persephonella hydrogeniphila</name>
    <dbReference type="NCBI Taxonomy" id="198703"/>
    <lineage>
        <taxon>Bacteria</taxon>
        <taxon>Pseudomonadati</taxon>
        <taxon>Aquificota</taxon>
        <taxon>Aquificia</taxon>
        <taxon>Aquificales</taxon>
        <taxon>Hydrogenothermaceae</taxon>
        <taxon>Persephonella</taxon>
    </lineage>
</organism>
<sequence length="397" mass="44034">MRFFIVITGTEFTTGLKQEKNSLYISKEVFKRGGEVIGIHIAPDDIYQIQYAIKIGMDKSDVVIVSGGLGPTEDDMTRNAISEAIGVPLIFDEEWLRTIKNTLKEQGREITENIKKMAKLPYGARKIENPVGKALGFIKVLDDVKKAIVAVPGVPSEMKPMVLKALDYLGLKEQEKRVHLFRTFGKPEAEINDILSDIEDIVLNSSPKGVDIFVLDKNEFFLENKVKVIRERLGELIYTEEEKEMEEIVGNILKEKGLTVSTAESSTGGLIATRIVNVPGASEYMMGGVVSYSNQVKVNTLGVKKEDIERYGAVSEPVAKQMAEGVKTLLKTDISVSDTGIAGPTGGTKEKPVGLHYIGYSDRKKTEVHRVVFKGERNDIRLAVSQYALNLIRLNLR</sequence>
<dbReference type="InterPro" id="IPR036425">
    <property type="entry name" value="MoaB/Mog-like_dom_sf"/>
</dbReference>
<dbReference type="InterPro" id="IPR001453">
    <property type="entry name" value="MoaB/Mog_dom"/>
</dbReference>
<dbReference type="NCBIfam" id="TIGR00199">
    <property type="entry name" value="PncC_domain"/>
    <property type="match status" value="1"/>
</dbReference>
<dbReference type="HAMAP" id="MF_00226_B">
    <property type="entry name" value="CinA_B"/>
    <property type="match status" value="1"/>
</dbReference>